<feature type="transmembrane region" description="Helical" evidence="2">
    <location>
        <begin position="74"/>
        <end position="100"/>
    </location>
</feature>
<name>A0ABV6G7S1_9GAMM</name>
<dbReference type="PANTHER" id="PTHR35335:SF1">
    <property type="entry name" value="UPF0716 PROTEIN FXSA"/>
    <property type="match status" value="1"/>
</dbReference>
<sequence>MPILLPIGFFLLLDLISIFVLGQLIGAWVLLVIVIAAFIGINLVRRQGLDAFRKAQAKMTSGEFASDDLRRGAAIMLAGVLLLMPGILTDILAIFCLLPVSRSALLARFVKGNEHVQRYRPGRHQRGETFDQTTSSTREERSDGETLEGDYIEHRDDRRQ</sequence>
<evidence type="ECO:0000256" key="1">
    <source>
        <dbReference type="SAM" id="MobiDB-lite"/>
    </source>
</evidence>
<feature type="transmembrane region" description="Helical" evidence="2">
    <location>
        <begin position="27"/>
        <end position="44"/>
    </location>
</feature>
<gene>
    <name evidence="3" type="ORF">ACFFHW_17300</name>
</gene>
<proteinExistence type="predicted"/>
<keyword evidence="2" id="KW-0812">Transmembrane</keyword>
<evidence type="ECO:0000256" key="2">
    <source>
        <dbReference type="SAM" id="Phobius"/>
    </source>
</evidence>
<dbReference type="Proteomes" id="UP001589814">
    <property type="component" value="Unassembled WGS sequence"/>
</dbReference>
<reference evidence="3 4" key="1">
    <citation type="submission" date="2024-09" db="EMBL/GenBank/DDBJ databases">
        <authorList>
            <person name="Sun Q."/>
            <person name="Mori K."/>
        </authorList>
    </citation>
    <scope>NUCLEOTIDE SEQUENCE [LARGE SCALE GENOMIC DNA]</scope>
    <source>
        <strain evidence="3 4">CCM 7415</strain>
    </source>
</reference>
<evidence type="ECO:0000313" key="4">
    <source>
        <dbReference type="Proteomes" id="UP001589814"/>
    </source>
</evidence>
<keyword evidence="2" id="KW-0472">Membrane</keyword>
<dbReference type="NCBIfam" id="NF008528">
    <property type="entry name" value="PRK11463.1-2"/>
    <property type="match status" value="1"/>
</dbReference>
<dbReference type="Pfam" id="PF04186">
    <property type="entry name" value="FxsA"/>
    <property type="match status" value="1"/>
</dbReference>
<keyword evidence="4" id="KW-1185">Reference proteome</keyword>
<comment type="caution">
    <text evidence="3">The sequence shown here is derived from an EMBL/GenBank/DDBJ whole genome shotgun (WGS) entry which is preliminary data.</text>
</comment>
<dbReference type="EMBL" id="JBHLVX010000067">
    <property type="protein sequence ID" value="MFC0269722.1"/>
    <property type="molecule type" value="Genomic_DNA"/>
</dbReference>
<dbReference type="RefSeq" id="WP_019951989.1">
    <property type="nucleotide sequence ID" value="NZ_JBHLVX010000067.1"/>
</dbReference>
<evidence type="ECO:0000313" key="3">
    <source>
        <dbReference type="EMBL" id="MFC0269722.1"/>
    </source>
</evidence>
<feature type="region of interest" description="Disordered" evidence="1">
    <location>
        <begin position="118"/>
        <end position="160"/>
    </location>
</feature>
<accession>A0ABV6G7S1</accession>
<dbReference type="PANTHER" id="PTHR35335">
    <property type="entry name" value="UPF0716 PROTEIN FXSA"/>
    <property type="match status" value="1"/>
</dbReference>
<keyword evidence="2" id="KW-1133">Transmembrane helix</keyword>
<dbReference type="InterPro" id="IPR007313">
    <property type="entry name" value="FxsA"/>
</dbReference>
<feature type="compositionally biased region" description="Basic and acidic residues" evidence="1">
    <location>
        <begin position="151"/>
        <end position="160"/>
    </location>
</feature>
<protein>
    <submittedName>
        <fullName evidence="3">FxsA family protein</fullName>
    </submittedName>
</protein>
<organism evidence="3 4">
    <name type="scientific">Kushneria aurantia</name>
    <dbReference type="NCBI Taxonomy" id="504092"/>
    <lineage>
        <taxon>Bacteria</taxon>
        <taxon>Pseudomonadati</taxon>
        <taxon>Pseudomonadota</taxon>
        <taxon>Gammaproteobacteria</taxon>
        <taxon>Oceanospirillales</taxon>
        <taxon>Halomonadaceae</taxon>
        <taxon>Kushneria</taxon>
    </lineage>
</organism>